<sequence>MHEATASEQQRVRVWFGEFAIVDRSTTSADAQAFATAMRRRFASLPVTIDAANDERNRL</sequence>
<evidence type="ECO:0000313" key="2">
    <source>
        <dbReference type="Proteomes" id="UP000295075"/>
    </source>
</evidence>
<keyword evidence="2" id="KW-1185">Reference proteome</keyword>
<name>A0A4V2XST3_9ACTN</name>
<reference evidence="1 2" key="1">
    <citation type="submission" date="2019-03" db="EMBL/GenBank/DDBJ databases">
        <title>Draft genome sequences of novel Actinobacteria.</title>
        <authorList>
            <person name="Sahin N."/>
            <person name="Ay H."/>
            <person name="Saygin H."/>
        </authorList>
    </citation>
    <scope>NUCLEOTIDE SEQUENCE [LARGE SCALE GENOMIC DNA]</scope>
    <source>
        <strain evidence="1 2">JCM 30547</strain>
    </source>
</reference>
<accession>A0A4V2XST3</accession>
<dbReference type="RefSeq" id="WP_132400862.1">
    <property type="nucleotide sequence ID" value="NZ_SMKA01000004.1"/>
</dbReference>
<protein>
    <submittedName>
        <fullName evidence="1">Uncharacterized protein</fullName>
    </submittedName>
</protein>
<organism evidence="1 2">
    <name type="scientific">Kribbella albertanoniae</name>
    <dbReference type="NCBI Taxonomy" id="1266829"/>
    <lineage>
        <taxon>Bacteria</taxon>
        <taxon>Bacillati</taxon>
        <taxon>Actinomycetota</taxon>
        <taxon>Actinomycetes</taxon>
        <taxon>Propionibacteriales</taxon>
        <taxon>Kribbellaceae</taxon>
        <taxon>Kribbella</taxon>
    </lineage>
</organism>
<dbReference type="EMBL" id="SMKA01000004">
    <property type="protein sequence ID" value="TDC34985.1"/>
    <property type="molecule type" value="Genomic_DNA"/>
</dbReference>
<comment type="caution">
    <text evidence="1">The sequence shown here is derived from an EMBL/GenBank/DDBJ whole genome shotgun (WGS) entry which is preliminary data.</text>
</comment>
<gene>
    <name evidence="1" type="ORF">E1261_02050</name>
</gene>
<dbReference type="OrthoDB" id="9974689at2"/>
<dbReference type="Proteomes" id="UP000295075">
    <property type="component" value="Unassembled WGS sequence"/>
</dbReference>
<dbReference type="AlphaFoldDB" id="A0A4V2XST3"/>
<proteinExistence type="predicted"/>
<evidence type="ECO:0000313" key="1">
    <source>
        <dbReference type="EMBL" id="TDC34985.1"/>
    </source>
</evidence>